<reference evidence="2" key="1">
    <citation type="submission" date="2020-05" db="EMBL/GenBank/DDBJ databases">
        <title>Phylogenomic resolution of chytrid fungi.</title>
        <authorList>
            <person name="Stajich J.E."/>
            <person name="Amses K."/>
            <person name="Simmons R."/>
            <person name="Seto K."/>
            <person name="Myers J."/>
            <person name="Bonds A."/>
            <person name="Quandt C.A."/>
            <person name="Barry K."/>
            <person name="Liu P."/>
            <person name="Grigoriev I."/>
            <person name="Longcore J.E."/>
            <person name="James T.Y."/>
        </authorList>
    </citation>
    <scope>NUCLEOTIDE SEQUENCE</scope>
    <source>
        <strain evidence="2">JEL0476</strain>
    </source>
</reference>
<dbReference type="EMBL" id="JADGJW010000644">
    <property type="protein sequence ID" value="KAJ3214166.1"/>
    <property type="molecule type" value="Genomic_DNA"/>
</dbReference>
<dbReference type="Gene3D" id="3.90.182.10">
    <property type="entry name" value="Toxin - Anthrax Protective Antigen,domain 1"/>
    <property type="match status" value="1"/>
</dbReference>
<comment type="caution">
    <text evidence="2">The sequence shown here is derived from an EMBL/GenBank/DDBJ whole genome shotgun (WGS) entry which is preliminary data.</text>
</comment>
<dbReference type="Proteomes" id="UP001211065">
    <property type="component" value="Unassembled WGS sequence"/>
</dbReference>
<proteinExistence type="predicted"/>
<name>A0AAD5U1T3_9FUNG</name>
<evidence type="ECO:0000256" key="1">
    <source>
        <dbReference type="SAM" id="Coils"/>
    </source>
</evidence>
<dbReference type="SUPFAM" id="SSF56988">
    <property type="entry name" value="Anthrax protective antigen"/>
    <property type="match status" value="1"/>
</dbReference>
<keyword evidence="1" id="KW-0175">Coiled coil</keyword>
<evidence type="ECO:0000313" key="2">
    <source>
        <dbReference type="EMBL" id="KAJ3214166.1"/>
    </source>
</evidence>
<evidence type="ECO:0000313" key="3">
    <source>
        <dbReference type="Proteomes" id="UP001211065"/>
    </source>
</evidence>
<sequence>MKIDSFSELSFLEGTNVDISTATSDFAVKFESTIRIPVEGDWTFYTYSNDGGKKVVDNDGEHYAVEKSGKIHLKNKTYALSVHYFHKSGKTLERVRTGPFLSVSFSCAALNWMSHGHEFAKKQHIPNSLLFFDAMDPNLNITMNEEGFPVYTSAANQVQDLEDTVQFLNSNIEELNNKNAILQEEINYFKNRLKGLRLKKEHVSEIDGSDSFNATEVFKSLEKLKRDYFISLGLAFKLNGGNCGGKTLQEIYERILTGELSVEVKNLLLFM</sequence>
<gene>
    <name evidence="2" type="ORF">HK099_007002</name>
</gene>
<protein>
    <submittedName>
        <fullName evidence="2">Uncharacterized protein</fullName>
    </submittedName>
</protein>
<organism evidence="2 3">
    <name type="scientific">Clydaea vesicula</name>
    <dbReference type="NCBI Taxonomy" id="447962"/>
    <lineage>
        <taxon>Eukaryota</taxon>
        <taxon>Fungi</taxon>
        <taxon>Fungi incertae sedis</taxon>
        <taxon>Chytridiomycota</taxon>
        <taxon>Chytridiomycota incertae sedis</taxon>
        <taxon>Chytridiomycetes</taxon>
        <taxon>Lobulomycetales</taxon>
        <taxon>Lobulomycetaceae</taxon>
        <taxon>Clydaea</taxon>
    </lineage>
</organism>
<keyword evidence="3" id="KW-1185">Reference proteome</keyword>
<dbReference type="AlphaFoldDB" id="A0AAD5U1T3"/>
<accession>A0AAD5U1T3</accession>
<feature type="coiled-coil region" evidence="1">
    <location>
        <begin position="151"/>
        <end position="192"/>
    </location>
</feature>